<evidence type="ECO:0000313" key="2">
    <source>
        <dbReference type="EMBL" id="MFB9628529.1"/>
    </source>
</evidence>
<keyword evidence="3" id="KW-1185">Reference proteome</keyword>
<evidence type="ECO:0000313" key="3">
    <source>
        <dbReference type="Proteomes" id="UP001589532"/>
    </source>
</evidence>
<proteinExistence type="predicted"/>
<organism evidence="2 3">
    <name type="scientific">Nonomuraea helvata</name>
    <dbReference type="NCBI Taxonomy" id="37484"/>
    <lineage>
        <taxon>Bacteria</taxon>
        <taxon>Bacillati</taxon>
        <taxon>Actinomycetota</taxon>
        <taxon>Actinomycetes</taxon>
        <taxon>Streptosporangiales</taxon>
        <taxon>Streptosporangiaceae</taxon>
        <taxon>Nonomuraea</taxon>
    </lineage>
</organism>
<sequence length="99" mass="11022">MLHALDVRPDDSAWTYTWSSVAELRHIPGWVRHRLAAWLGDDGQALPSRSQRAAAADARRRKEQEERRRAREFMAAAAGVELVDEPRVSRAEAGTAACG</sequence>
<reference evidence="2 3" key="1">
    <citation type="submission" date="2024-09" db="EMBL/GenBank/DDBJ databases">
        <authorList>
            <person name="Sun Q."/>
            <person name="Mori K."/>
        </authorList>
    </citation>
    <scope>NUCLEOTIDE SEQUENCE [LARGE SCALE GENOMIC DNA]</scope>
    <source>
        <strain evidence="2 3">JCM 3143</strain>
    </source>
</reference>
<dbReference type="Proteomes" id="UP001589532">
    <property type="component" value="Unassembled WGS sequence"/>
</dbReference>
<accession>A0ABV5SA16</accession>
<dbReference type="EMBL" id="JBHMBW010000047">
    <property type="protein sequence ID" value="MFB9628529.1"/>
    <property type="molecule type" value="Genomic_DNA"/>
</dbReference>
<feature type="region of interest" description="Disordered" evidence="1">
    <location>
        <begin position="44"/>
        <end position="66"/>
    </location>
</feature>
<name>A0ABV5SA16_9ACTN</name>
<dbReference type="RefSeq" id="WP_344988513.1">
    <property type="nucleotide sequence ID" value="NZ_BAAAXV010000002.1"/>
</dbReference>
<feature type="compositionally biased region" description="Basic and acidic residues" evidence="1">
    <location>
        <begin position="57"/>
        <end position="66"/>
    </location>
</feature>
<comment type="caution">
    <text evidence="2">The sequence shown here is derived from an EMBL/GenBank/DDBJ whole genome shotgun (WGS) entry which is preliminary data.</text>
</comment>
<protein>
    <submittedName>
        <fullName evidence="2">Uncharacterized protein</fullName>
    </submittedName>
</protein>
<evidence type="ECO:0000256" key="1">
    <source>
        <dbReference type="SAM" id="MobiDB-lite"/>
    </source>
</evidence>
<gene>
    <name evidence="2" type="ORF">ACFFSA_36085</name>
</gene>